<dbReference type="Proteomes" id="UP000559987">
    <property type="component" value="Unassembled WGS sequence"/>
</dbReference>
<dbReference type="SUPFAM" id="SSF46689">
    <property type="entry name" value="Homeodomain-like"/>
    <property type="match status" value="1"/>
</dbReference>
<evidence type="ECO:0000313" key="6">
    <source>
        <dbReference type="Proteomes" id="UP000559987"/>
    </source>
</evidence>
<dbReference type="AlphaFoldDB" id="A0A839US46"/>
<gene>
    <name evidence="5" type="ORF">FHS30_001401</name>
</gene>
<dbReference type="Gene3D" id="1.10.10.60">
    <property type="entry name" value="Homeodomain-like"/>
    <property type="match status" value="1"/>
</dbReference>
<keyword evidence="3" id="KW-0804">Transcription</keyword>
<dbReference type="InterPro" id="IPR018060">
    <property type="entry name" value="HTH_AraC"/>
</dbReference>
<dbReference type="PANTHER" id="PTHR47894">
    <property type="entry name" value="HTH-TYPE TRANSCRIPTIONAL REGULATOR GADX"/>
    <property type="match status" value="1"/>
</dbReference>
<dbReference type="GO" id="GO:0000976">
    <property type="term" value="F:transcription cis-regulatory region binding"/>
    <property type="evidence" value="ECO:0007669"/>
    <property type="project" value="TreeGrafter"/>
</dbReference>
<reference evidence="5 6" key="1">
    <citation type="submission" date="2020-08" db="EMBL/GenBank/DDBJ databases">
        <title>Genomic Encyclopedia of Type Strains, Phase III (KMG-III): the genomes of soil and plant-associated and newly described type strains.</title>
        <authorList>
            <person name="Whitman W."/>
        </authorList>
    </citation>
    <scope>NUCLEOTIDE SEQUENCE [LARGE SCALE GENOMIC DNA]</scope>
    <source>
        <strain evidence="5 6">CECT 8571</strain>
    </source>
</reference>
<dbReference type="PANTHER" id="PTHR47894:SF1">
    <property type="entry name" value="HTH-TYPE TRANSCRIPTIONAL REGULATOR VQSM"/>
    <property type="match status" value="1"/>
</dbReference>
<name>A0A839US46_9GAMM</name>
<keyword evidence="2 5" id="KW-0238">DNA-binding</keyword>
<dbReference type="EMBL" id="JACHXZ010000002">
    <property type="protein sequence ID" value="MBB3168217.1"/>
    <property type="molecule type" value="Genomic_DNA"/>
</dbReference>
<dbReference type="RefSeq" id="WP_246341211.1">
    <property type="nucleotide sequence ID" value="NZ_JACHXZ010000002.1"/>
</dbReference>
<dbReference type="GO" id="GO:0005829">
    <property type="term" value="C:cytosol"/>
    <property type="evidence" value="ECO:0007669"/>
    <property type="project" value="TreeGrafter"/>
</dbReference>
<comment type="caution">
    <text evidence="5">The sequence shown here is derived from an EMBL/GenBank/DDBJ whole genome shotgun (WGS) entry which is preliminary data.</text>
</comment>
<dbReference type="PROSITE" id="PS01124">
    <property type="entry name" value="HTH_ARAC_FAMILY_2"/>
    <property type="match status" value="1"/>
</dbReference>
<feature type="domain" description="HTH araC/xylS-type" evidence="4">
    <location>
        <begin position="226"/>
        <end position="324"/>
    </location>
</feature>
<evidence type="ECO:0000256" key="3">
    <source>
        <dbReference type="ARBA" id="ARBA00023163"/>
    </source>
</evidence>
<dbReference type="SMART" id="SM00342">
    <property type="entry name" value="HTH_ARAC"/>
    <property type="match status" value="1"/>
</dbReference>
<dbReference type="GO" id="GO:0003700">
    <property type="term" value="F:DNA-binding transcription factor activity"/>
    <property type="evidence" value="ECO:0007669"/>
    <property type="project" value="InterPro"/>
</dbReference>
<keyword evidence="1" id="KW-0805">Transcription regulation</keyword>
<protein>
    <submittedName>
        <fullName evidence="5">AraC-like DNA-binding protein</fullName>
    </submittedName>
</protein>
<keyword evidence="6" id="KW-1185">Reference proteome</keyword>
<accession>A0A839US46</accession>
<proteinExistence type="predicted"/>
<evidence type="ECO:0000256" key="1">
    <source>
        <dbReference type="ARBA" id="ARBA00023015"/>
    </source>
</evidence>
<organism evidence="5 6">
    <name type="scientific">Simiduia aestuariiviva</name>
    <dbReference type="NCBI Taxonomy" id="1510459"/>
    <lineage>
        <taxon>Bacteria</taxon>
        <taxon>Pseudomonadati</taxon>
        <taxon>Pseudomonadota</taxon>
        <taxon>Gammaproteobacteria</taxon>
        <taxon>Cellvibrionales</taxon>
        <taxon>Cellvibrionaceae</taxon>
        <taxon>Simiduia</taxon>
    </lineage>
</organism>
<dbReference type="InterPro" id="IPR009057">
    <property type="entry name" value="Homeodomain-like_sf"/>
</dbReference>
<evidence type="ECO:0000313" key="5">
    <source>
        <dbReference type="EMBL" id="MBB3168217.1"/>
    </source>
</evidence>
<evidence type="ECO:0000256" key="2">
    <source>
        <dbReference type="ARBA" id="ARBA00023125"/>
    </source>
</evidence>
<evidence type="ECO:0000259" key="4">
    <source>
        <dbReference type="PROSITE" id="PS01124"/>
    </source>
</evidence>
<dbReference type="Pfam" id="PF12833">
    <property type="entry name" value="HTH_18"/>
    <property type="match status" value="1"/>
</dbReference>
<sequence>MGDCTISITASNVSVAQASQAFWVDYDLKTLLGRLRVLLRLSTSPMGGFQSQLWSYLAAGSTMLGAHRAYFYHRALGRCVRYYYEEGMEAQAVEVVEESFGPQQQALLCLKEPELLDIFGENCDKLMSLAYTHAGPGRYLLAPLVNASAALVFVLKCPEDCGQNQLADEDKETLALLAEGVARMVHLHASPEKILRSQEGFAVSGIRSLAEYIEIAKLPAVFGIPGRVMDALQRRVGQDSLAIDDIADELSISKRTLQRRLQQADINFAMMRDQVRFHYAIGFLVDENSSIDQISTALDFSDRTSFTNAFKRWTGLSPSTFRKLFRDYN</sequence>